<dbReference type="SUPFAM" id="SSF52540">
    <property type="entry name" value="P-loop containing nucleoside triphosphate hydrolases"/>
    <property type="match status" value="1"/>
</dbReference>
<evidence type="ECO:0000256" key="2">
    <source>
        <dbReference type="ARBA" id="ARBA00022741"/>
    </source>
</evidence>
<dbReference type="GO" id="GO:0016887">
    <property type="term" value="F:ATP hydrolysis activity"/>
    <property type="evidence" value="ECO:0007669"/>
    <property type="project" value="InterPro"/>
</dbReference>
<dbReference type="Pfam" id="PF00005">
    <property type="entry name" value="ABC_tran"/>
    <property type="match status" value="1"/>
</dbReference>
<feature type="domain" description="ABC transporter" evidence="4">
    <location>
        <begin position="8"/>
        <end position="235"/>
    </location>
</feature>
<keyword evidence="2" id="KW-0547">Nucleotide-binding</keyword>
<evidence type="ECO:0000313" key="5">
    <source>
        <dbReference type="EMBL" id="MBF2734926.1"/>
    </source>
</evidence>
<evidence type="ECO:0000256" key="1">
    <source>
        <dbReference type="ARBA" id="ARBA00022448"/>
    </source>
</evidence>
<sequence length="249" mass="28044">MSDKELAIEARGVHKKYLQNHVLRGFDLEVPAQVSFGCAGVNGAGKSTFLKCLLDFCYYDKGDIRIFGKPSKNRSSRARLCFLPERFVPPYYLNGRQFVKFILSLNHATYDEEKTAAMLKDIDLDLDALKKPVRSFSKGMTQKLGLASIFLLERDLYILDEPMSGLDPKARALLKRLFQRIRDRGASLFFTSHSLSDIDEVCERMALLHEGKVAFIGTPAELMKEQGDAPNLEEAFMRLISQPEEAAAA</sequence>
<dbReference type="PROSITE" id="PS50893">
    <property type="entry name" value="ABC_TRANSPORTER_2"/>
    <property type="match status" value="1"/>
</dbReference>
<keyword evidence="6" id="KW-1185">Reference proteome</keyword>
<evidence type="ECO:0000313" key="6">
    <source>
        <dbReference type="Proteomes" id="UP000604381"/>
    </source>
</evidence>
<evidence type="ECO:0000256" key="3">
    <source>
        <dbReference type="ARBA" id="ARBA00022840"/>
    </source>
</evidence>
<comment type="caution">
    <text evidence="5">The sequence shown here is derived from an EMBL/GenBank/DDBJ whole genome shotgun (WGS) entry which is preliminary data.</text>
</comment>
<dbReference type="InterPro" id="IPR003439">
    <property type="entry name" value="ABC_transporter-like_ATP-bd"/>
</dbReference>
<protein>
    <submittedName>
        <fullName evidence="5">ABC transporter ATP-binding protein</fullName>
    </submittedName>
</protein>
<dbReference type="PANTHER" id="PTHR42939">
    <property type="entry name" value="ABC TRANSPORTER ATP-BINDING PROTEIN ALBC-RELATED"/>
    <property type="match status" value="1"/>
</dbReference>
<dbReference type="Gene3D" id="3.40.50.300">
    <property type="entry name" value="P-loop containing nucleotide triphosphate hydrolases"/>
    <property type="match status" value="1"/>
</dbReference>
<dbReference type="InterPro" id="IPR027417">
    <property type="entry name" value="P-loop_NTPase"/>
</dbReference>
<keyword evidence="1" id="KW-0813">Transport</keyword>
<name>A0A930UFP7_9GAMM</name>
<accession>A0A930UFP7</accession>
<organism evidence="5 6">
    <name type="scientific">Candidatus Amphirhobacter heronislandensis</name>
    <dbReference type="NCBI Taxonomy" id="1732024"/>
    <lineage>
        <taxon>Bacteria</taxon>
        <taxon>Pseudomonadati</taxon>
        <taxon>Pseudomonadota</taxon>
        <taxon>Gammaproteobacteria</taxon>
        <taxon>Candidatus Tethybacterales</taxon>
        <taxon>Candidatus Tethybacteraceae</taxon>
        <taxon>Candidatus Amphirhobacter</taxon>
    </lineage>
</organism>
<proteinExistence type="predicted"/>
<dbReference type="InterPro" id="IPR051782">
    <property type="entry name" value="ABC_Transporter_VariousFunc"/>
</dbReference>
<dbReference type="PANTHER" id="PTHR42939:SF1">
    <property type="entry name" value="ABC TRANSPORTER ATP-BINDING PROTEIN ALBC-RELATED"/>
    <property type="match status" value="1"/>
</dbReference>
<reference evidence="5" key="1">
    <citation type="submission" date="2020-10" db="EMBL/GenBank/DDBJ databases">
        <title>An improved Amphimedon queenslandica hologenome assembly reveals how three proteobacterial symbionts can extend the metabolic phenotypic of their marine sponge host.</title>
        <authorList>
            <person name="Degnan B."/>
            <person name="Degnan S."/>
            <person name="Xiang X."/>
        </authorList>
    </citation>
    <scope>NUCLEOTIDE SEQUENCE</scope>
    <source>
        <strain evidence="5">AqS2</strain>
    </source>
</reference>
<dbReference type="CDD" id="cd03230">
    <property type="entry name" value="ABC_DR_subfamily_A"/>
    <property type="match status" value="1"/>
</dbReference>
<dbReference type="Proteomes" id="UP000604381">
    <property type="component" value="Unassembled WGS sequence"/>
</dbReference>
<gene>
    <name evidence="5" type="ORF">ISN26_02380</name>
</gene>
<dbReference type="GO" id="GO:0005524">
    <property type="term" value="F:ATP binding"/>
    <property type="evidence" value="ECO:0007669"/>
    <property type="project" value="UniProtKB-KW"/>
</dbReference>
<dbReference type="AlphaFoldDB" id="A0A930UFP7"/>
<dbReference type="EMBL" id="JADHEI010000028">
    <property type="protein sequence ID" value="MBF2734926.1"/>
    <property type="molecule type" value="Genomic_DNA"/>
</dbReference>
<keyword evidence="3 5" id="KW-0067">ATP-binding</keyword>
<evidence type="ECO:0000259" key="4">
    <source>
        <dbReference type="PROSITE" id="PS50893"/>
    </source>
</evidence>